<evidence type="ECO:0000313" key="2">
    <source>
        <dbReference type="Proteomes" id="UP000579153"/>
    </source>
</evidence>
<dbReference type="RefSeq" id="WP_185070966.1">
    <property type="nucleotide sequence ID" value="NZ_JACHMB010000001.1"/>
</dbReference>
<organism evidence="1 2">
    <name type="scientific">Nonomuraea jabiensis</name>
    <dbReference type="NCBI Taxonomy" id="882448"/>
    <lineage>
        <taxon>Bacteria</taxon>
        <taxon>Bacillati</taxon>
        <taxon>Actinomycetota</taxon>
        <taxon>Actinomycetes</taxon>
        <taxon>Streptosporangiales</taxon>
        <taxon>Streptosporangiaceae</taxon>
        <taxon>Nonomuraea</taxon>
    </lineage>
</organism>
<comment type="caution">
    <text evidence="1">The sequence shown here is derived from an EMBL/GenBank/DDBJ whole genome shotgun (WGS) entry which is preliminary data.</text>
</comment>
<dbReference type="Proteomes" id="UP000579153">
    <property type="component" value="Unassembled WGS sequence"/>
</dbReference>
<dbReference type="AlphaFoldDB" id="A0A7W9LB70"/>
<protein>
    <submittedName>
        <fullName evidence="1">Uncharacterized protein</fullName>
    </submittedName>
</protein>
<gene>
    <name evidence="1" type="ORF">HD596_004156</name>
</gene>
<proteinExistence type="predicted"/>
<sequence>MDPNIAHPFCEPDGPLECRWRWIATLPRELEFIEPATASQVQHHHLTKEPSSV</sequence>
<accession>A0A7W9LB70</accession>
<reference evidence="1 2" key="1">
    <citation type="submission" date="2020-08" db="EMBL/GenBank/DDBJ databases">
        <title>Sequencing the genomes of 1000 actinobacteria strains.</title>
        <authorList>
            <person name="Klenk H.-P."/>
        </authorList>
    </citation>
    <scope>NUCLEOTIDE SEQUENCE [LARGE SCALE GENOMIC DNA]</scope>
    <source>
        <strain evidence="1 2">DSM 45507</strain>
    </source>
</reference>
<dbReference type="EMBL" id="JACHMB010000001">
    <property type="protein sequence ID" value="MBB5777400.1"/>
    <property type="molecule type" value="Genomic_DNA"/>
</dbReference>
<name>A0A7W9LB70_9ACTN</name>
<keyword evidence="2" id="KW-1185">Reference proteome</keyword>
<evidence type="ECO:0000313" key="1">
    <source>
        <dbReference type="EMBL" id="MBB5777400.1"/>
    </source>
</evidence>